<dbReference type="Proteomes" id="UP001620645">
    <property type="component" value="Unassembled WGS sequence"/>
</dbReference>
<evidence type="ECO:0000313" key="2">
    <source>
        <dbReference type="EMBL" id="KAL3087723.1"/>
    </source>
</evidence>
<organism evidence="2 3">
    <name type="scientific">Heterodera schachtii</name>
    <name type="common">Sugarbeet cyst nematode worm</name>
    <name type="synonym">Tylenchus schachtii</name>
    <dbReference type="NCBI Taxonomy" id="97005"/>
    <lineage>
        <taxon>Eukaryota</taxon>
        <taxon>Metazoa</taxon>
        <taxon>Ecdysozoa</taxon>
        <taxon>Nematoda</taxon>
        <taxon>Chromadorea</taxon>
        <taxon>Rhabditida</taxon>
        <taxon>Tylenchina</taxon>
        <taxon>Tylenchomorpha</taxon>
        <taxon>Tylenchoidea</taxon>
        <taxon>Heteroderidae</taxon>
        <taxon>Heteroderinae</taxon>
        <taxon>Heterodera</taxon>
    </lineage>
</organism>
<evidence type="ECO:0000313" key="3">
    <source>
        <dbReference type="Proteomes" id="UP001620645"/>
    </source>
</evidence>
<comment type="caution">
    <text evidence="2">The sequence shown here is derived from an EMBL/GenBank/DDBJ whole genome shotgun (WGS) entry which is preliminary data.</text>
</comment>
<dbReference type="EMBL" id="JBICCN010000175">
    <property type="protein sequence ID" value="KAL3087723.1"/>
    <property type="molecule type" value="Genomic_DNA"/>
</dbReference>
<sequence>MSTIFLLASVCYLFLLNYPQNSDAATKIVYFPCQNQCQIAAHHPDGRMLYTYDTIKQEQNGEHHGKQYLNYNTRLWTGMDDSEEISFYYKTSTGWTEDKATVSELRATYCHLVFPPKKKVCFGWHGEPLTISAYHDNKHILTGQTMMDIPTDNECLEIGPNNLLGEVNENETIHFYLIHDEEQMMELLGHANVNGLRKIDEVTDFTYRVEQIESETDESETESDNSQ</sequence>
<name>A0ABD2JAS6_HETSC</name>
<proteinExistence type="predicted"/>
<feature type="chain" id="PRO_5044761528" evidence="1">
    <location>
        <begin position="25"/>
        <end position="227"/>
    </location>
</feature>
<evidence type="ECO:0000256" key="1">
    <source>
        <dbReference type="SAM" id="SignalP"/>
    </source>
</evidence>
<gene>
    <name evidence="2" type="ORF">niasHS_008701</name>
</gene>
<keyword evidence="3" id="KW-1185">Reference proteome</keyword>
<reference evidence="2 3" key="1">
    <citation type="submission" date="2024-10" db="EMBL/GenBank/DDBJ databases">
        <authorList>
            <person name="Kim D."/>
        </authorList>
    </citation>
    <scope>NUCLEOTIDE SEQUENCE [LARGE SCALE GENOMIC DNA]</scope>
    <source>
        <strain evidence="2">Taebaek</strain>
    </source>
</reference>
<keyword evidence="1" id="KW-0732">Signal</keyword>
<protein>
    <submittedName>
        <fullName evidence="2">Uncharacterized protein</fullName>
    </submittedName>
</protein>
<dbReference type="AlphaFoldDB" id="A0ABD2JAS6"/>
<accession>A0ABD2JAS6</accession>
<feature type="signal peptide" evidence="1">
    <location>
        <begin position="1"/>
        <end position="24"/>
    </location>
</feature>